<proteinExistence type="predicted"/>
<evidence type="ECO:0000313" key="1">
    <source>
        <dbReference type="EMBL" id="TKA69444.1"/>
    </source>
</evidence>
<reference evidence="1 2" key="1">
    <citation type="submission" date="2017-03" db="EMBL/GenBank/DDBJ databases">
        <title>Genomes of endolithic fungi from Antarctica.</title>
        <authorList>
            <person name="Coleine C."/>
            <person name="Masonjones S."/>
            <person name="Stajich J.E."/>
        </authorList>
    </citation>
    <scope>NUCLEOTIDE SEQUENCE [LARGE SCALE GENOMIC DNA]</scope>
    <source>
        <strain evidence="1 2">CCFEE 5184</strain>
    </source>
</reference>
<protein>
    <submittedName>
        <fullName evidence="1">Uncharacterized protein</fullName>
    </submittedName>
</protein>
<dbReference type="Proteomes" id="UP000309340">
    <property type="component" value="Unassembled WGS sequence"/>
</dbReference>
<dbReference type="OrthoDB" id="3626266at2759"/>
<evidence type="ECO:0000313" key="2">
    <source>
        <dbReference type="Proteomes" id="UP000309340"/>
    </source>
</evidence>
<dbReference type="AlphaFoldDB" id="A0A4U0WZZ0"/>
<gene>
    <name evidence="1" type="ORF">B0A55_07108</name>
</gene>
<name>A0A4U0WZZ0_9PEZI</name>
<organism evidence="1 2">
    <name type="scientific">Friedmanniomyces simplex</name>
    <dbReference type="NCBI Taxonomy" id="329884"/>
    <lineage>
        <taxon>Eukaryota</taxon>
        <taxon>Fungi</taxon>
        <taxon>Dikarya</taxon>
        <taxon>Ascomycota</taxon>
        <taxon>Pezizomycotina</taxon>
        <taxon>Dothideomycetes</taxon>
        <taxon>Dothideomycetidae</taxon>
        <taxon>Mycosphaerellales</taxon>
        <taxon>Teratosphaeriaceae</taxon>
        <taxon>Friedmanniomyces</taxon>
    </lineage>
</organism>
<comment type="caution">
    <text evidence="1">The sequence shown here is derived from an EMBL/GenBank/DDBJ whole genome shotgun (WGS) entry which is preliminary data.</text>
</comment>
<keyword evidence="2" id="KW-1185">Reference proteome</keyword>
<accession>A0A4U0WZZ0</accession>
<sequence length="209" mass="23004">MVAASCNIYLSAAQPHAPKDGGESDTGRHHPDRYTWLISVEPHKSHMPFILKHKVEPVHCYASREEGEAAYSLHTHGTDGIIGTILVKEGAHGDAAHIHQALEADLKSASASAPSEEVPDGKDDRWIRKALHILQAHEFTDAFDVGELVTFARGYFANRLDSDAPARIAYPGLHKDHKEKSSKHHFWLSYPTKAANSGDPESRIYGGLM</sequence>
<dbReference type="EMBL" id="NAJQ01000448">
    <property type="protein sequence ID" value="TKA69444.1"/>
    <property type="molecule type" value="Genomic_DNA"/>
</dbReference>